<dbReference type="RefSeq" id="WP_202859403.1">
    <property type="nucleotide sequence ID" value="NZ_JAEUGD010000067.1"/>
</dbReference>
<evidence type="ECO:0000256" key="1">
    <source>
        <dbReference type="SAM" id="Phobius"/>
    </source>
</evidence>
<dbReference type="EMBL" id="JAEUGD010000067">
    <property type="protein sequence ID" value="MBL6449864.1"/>
    <property type="molecule type" value="Genomic_DNA"/>
</dbReference>
<evidence type="ECO:0008006" key="4">
    <source>
        <dbReference type="Google" id="ProtNLM"/>
    </source>
</evidence>
<evidence type="ECO:0000313" key="2">
    <source>
        <dbReference type="EMBL" id="MBL6449864.1"/>
    </source>
</evidence>
<evidence type="ECO:0000313" key="3">
    <source>
        <dbReference type="Proteomes" id="UP000614216"/>
    </source>
</evidence>
<keyword evidence="1" id="KW-0472">Membrane</keyword>
<feature type="transmembrane region" description="Helical" evidence="1">
    <location>
        <begin position="295"/>
        <end position="316"/>
    </location>
</feature>
<feature type="transmembrane region" description="Helical" evidence="1">
    <location>
        <begin position="112"/>
        <end position="134"/>
    </location>
</feature>
<reference evidence="2" key="1">
    <citation type="submission" date="2021-01" db="EMBL/GenBank/DDBJ databases">
        <title>Fulvivirga kasyanovii gen. nov., sp nov., a novel member of the phylum Bacteroidetes isolated from seawater in a mussel farm.</title>
        <authorList>
            <person name="Zhao L.-H."/>
            <person name="Wang Z.-J."/>
        </authorList>
    </citation>
    <scope>NUCLEOTIDE SEQUENCE</scope>
    <source>
        <strain evidence="2">29W222</strain>
    </source>
</reference>
<dbReference type="Proteomes" id="UP000614216">
    <property type="component" value="Unassembled WGS sequence"/>
</dbReference>
<keyword evidence="1" id="KW-1133">Transmembrane helix</keyword>
<keyword evidence="3" id="KW-1185">Reference proteome</keyword>
<feature type="transmembrane region" description="Helical" evidence="1">
    <location>
        <begin position="40"/>
        <end position="58"/>
    </location>
</feature>
<comment type="caution">
    <text evidence="2">The sequence shown here is derived from an EMBL/GenBank/DDBJ whole genome shotgun (WGS) entry which is preliminary data.</text>
</comment>
<feature type="transmembrane region" description="Helical" evidence="1">
    <location>
        <begin position="70"/>
        <end position="100"/>
    </location>
</feature>
<accession>A0A937G1D4</accession>
<name>A0A937G1D4_9BACT</name>
<feature type="transmembrane region" description="Helical" evidence="1">
    <location>
        <begin position="328"/>
        <end position="353"/>
    </location>
</feature>
<proteinExistence type="predicted"/>
<protein>
    <recommendedName>
        <fullName evidence="4">O-antigen ligase domain-containing protein</fullName>
    </recommendedName>
</protein>
<feature type="transmembrane region" description="Helical" evidence="1">
    <location>
        <begin position="179"/>
        <end position="208"/>
    </location>
</feature>
<sequence length="369" mass="42294">MGFKVKKPKGILILLYVFLMMLFPVSLLENFNNNESLKDGIFLLRMAVLTLIIVLFFVAKRKIKIPRAALFFFILIIVVIAVSGITKFAIDTLILISLTIIYHNLSDDNKRYIIKTLCSYFIFFPIFILFLIQVKVLENNFYNDGSLLYKFGFNNPNYFSFTLLFGFLLAYISKNSIKLLLAFIFICLTYPFTKTISVLLISTTLVLTIPLTKLRLLNKLATALILIIMSTLISILVFNPTWLLPTNWENMAAWEYGNNLMSRVHNNAHQLLEIKECGFWLGGVPSKEDNFFVNLWSAIGIIGLIYFLLLSFNAVIKVNSISARGSMFIISLILIALIEQILYSTSLISILYFNYLLIPKKQIHLPEKI</sequence>
<feature type="transmembrane region" description="Helical" evidence="1">
    <location>
        <begin position="155"/>
        <end position="173"/>
    </location>
</feature>
<organism evidence="2 3">
    <name type="scientific">Fulvivirga marina</name>
    <dbReference type="NCBI Taxonomy" id="2494733"/>
    <lineage>
        <taxon>Bacteria</taxon>
        <taxon>Pseudomonadati</taxon>
        <taxon>Bacteroidota</taxon>
        <taxon>Cytophagia</taxon>
        <taxon>Cytophagales</taxon>
        <taxon>Fulvivirgaceae</taxon>
        <taxon>Fulvivirga</taxon>
    </lineage>
</organism>
<keyword evidence="1" id="KW-0812">Transmembrane</keyword>
<feature type="transmembrane region" description="Helical" evidence="1">
    <location>
        <begin position="220"/>
        <end position="238"/>
    </location>
</feature>
<dbReference type="AlphaFoldDB" id="A0A937G1D4"/>
<gene>
    <name evidence="2" type="ORF">JMN32_26365</name>
</gene>
<feature type="transmembrane region" description="Helical" evidence="1">
    <location>
        <begin position="12"/>
        <end position="28"/>
    </location>
</feature>